<evidence type="ECO:0000313" key="6">
    <source>
        <dbReference type="EMBL" id="MCB5162180.1"/>
    </source>
</evidence>
<dbReference type="PROSITE" id="PS50887">
    <property type="entry name" value="GGDEF"/>
    <property type="match status" value="1"/>
</dbReference>
<feature type="transmembrane region" description="Helical" evidence="4">
    <location>
        <begin position="761"/>
        <end position="783"/>
    </location>
</feature>
<dbReference type="EC" id="2.7.7.65" evidence="2"/>
<dbReference type="InterPro" id="IPR015943">
    <property type="entry name" value="WD40/YVTN_repeat-like_dom_sf"/>
</dbReference>
<evidence type="ECO:0000313" key="7">
    <source>
        <dbReference type="Proteomes" id="UP001139095"/>
    </source>
</evidence>
<evidence type="ECO:0000259" key="5">
    <source>
        <dbReference type="PROSITE" id="PS50887"/>
    </source>
</evidence>
<dbReference type="InterPro" id="IPR029787">
    <property type="entry name" value="Nucleotide_cyclase"/>
</dbReference>
<name>A0A9X1IMX3_9GAMM</name>
<keyword evidence="4" id="KW-1133">Transmembrane helix</keyword>
<keyword evidence="6" id="KW-0548">Nucleotidyltransferase</keyword>
<dbReference type="InterPro" id="IPR011123">
    <property type="entry name" value="Y_Y_Y"/>
</dbReference>
<evidence type="ECO:0000256" key="3">
    <source>
        <dbReference type="ARBA" id="ARBA00034247"/>
    </source>
</evidence>
<keyword evidence="7" id="KW-1185">Reference proteome</keyword>
<dbReference type="InterPro" id="IPR043128">
    <property type="entry name" value="Rev_trsase/Diguanyl_cyclase"/>
</dbReference>
<sequence>MSVIQLSVTQLKARLCWFYLIFLFPVLPANASIPLANYFNDTWSTQDGLPHNSINAIAQTTDGYLWFATWEGVARYNGREFRFYERSDKTGIVDSGTRALVSDDQNGLWVAGARGGITYHKDTKWYPQPVAKNMVNHVLKDSEGGLWIATEGLGVFHRPHSINQGQQDSESWYLENTSAYRLLEDKQSQIWAATEKGLFRLDKNASHTPSTNKKYEDVFKQNGLPEKRVYSVIELKNGSLLIATDKGAYVLKNGRVSLLHSELINEAISALMEDEEGSLWLGTINKGVFKFHDGEIENLNAEQGLPNNRVLSMLQDIEGSIWIGTNGGLLRLRSAPFTTFTSERQLVGDYVRSVISLDNDTVLAGSSEGLSLIKNNKAQPALDNSATKLSVLSFAKRNQGGAWVGTYLNGLKYWQDNQLFDYLDQNSGLPNNEVRAILEDNQGNLWIGTTNGLVKRDTEGHYQVLGREQGLPDEYIMALARDNRGQLWVGTGVGVAVLNDNGLQNIPIQSQEGAAYAFGFWIEPGFVWITTDRGLIRYRQRDGQLKLIGRSAGLPIDKLFQVVYDGDDGLWLTSNRGIWRISYESAHAVADGKQQTIAFEHFAEDDGLASAQANGGSNPAATSTDNGKVWFATAKGVSTIDSALASQKTALRLPIVIESVSIDGHNIDFTEHNELPASTNRVTINFAGLGYVMSSRIEYRTKLLGFKSDWALRGKNTVAEYTNLAPGDYKFVVSARYPYSDWHNADQIIEFRVLPHFWQRLRVQVAFVLLVIILMVGLMYWRLHSLKQSEVRLKAIIEKQTHTLRQTSEDFQRQANEDELTKLPNRRAFDRLLKEKFEQAKQNNTSLVMVIMDIDHFKKINDNYSHLVGDKVIQALGNELLQLSAPDVHVARWGGEEFTMIIEGLEAEKAFDYCDSIRQRIASIDHSHLSNTLKMTVSMGVAFAHQVGHYEDLIRLADQALYQAKNDGRNCVQLWRTQKNNNRT</sequence>
<evidence type="ECO:0000256" key="1">
    <source>
        <dbReference type="ARBA" id="ARBA00001946"/>
    </source>
</evidence>
<accession>A0A9X1IMX3</accession>
<dbReference type="Pfam" id="PF07494">
    <property type="entry name" value="Reg_prop"/>
    <property type="match status" value="5"/>
</dbReference>
<dbReference type="Gene3D" id="2.60.40.10">
    <property type="entry name" value="Immunoglobulins"/>
    <property type="match status" value="1"/>
</dbReference>
<dbReference type="GO" id="GO:0043709">
    <property type="term" value="P:cell adhesion involved in single-species biofilm formation"/>
    <property type="evidence" value="ECO:0007669"/>
    <property type="project" value="TreeGrafter"/>
</dbReference>
<comment type="cofactor">
    <cofactor evidence="1">
        <name>Mg(2+)</name>
        <dbReference type="ChEBI" id="CHEBI:18420"/>
    </cofactor>
</comment>
<dbReference type="AlphaFoldDB" id="A0A9X1IMX3"/>
<proteinExistence type="predicted"/>
<dbReference type="PANTHER" id="PTHR45138:SF9">
    <property type="entry name" value="DIGUANYLATE CYCLASE DGCM-RELATED"/>
    <property type="match status" value="1"/>
</dbReference>
<dbReference type="InterPro" id="IPR050469">
    <property type="entry name" value="Diguanylate_Cyclase"/>
</dbReference>
<dbReference type="EMBL" id="JAJATW010000013">
    <property type="protein sequence ID" value="MCB5162180.1"/>
    <property type="molecule type" value="Genomic_DNA"/>
</dbReference>
<comment type="caution">
    <text evidence="6">The sequence shown here is derived from an EMBL/GenBank/DDBJ whole genome shotgun (WGS) entry which is preliminary data.</text>
</comment>
<dbReference type="SUPFAM" id="SSF63829">
    <property type="entry name" value="Calcium-dependent phosphotriesterase"/>
    <property type="match status" value="3"/>
</dbReference>
<dbReference type="Gene3D" id="3.30.70.270">
    <property type="match status" value="1"/>
</dbReference>
<reference evidence="6" key="1">
    <citation type="submission" date="2021-10" db="EMBL/GenBank/DDBJ databases">
        <title>Marinomonas pontica sp. nov., isolated from the Black Sea.</title>
        <authorList>
            <person name="Zhao L.-H."/>
            <person name="Xue J.-H."/>
        </authorList>
    </citation>
    <scope>NUCLEOTIDE SEQUENCE</scope>
    <source>
        <strain evidence="6">E8</strain>
    </source>
</reference>
<dbReference type="Pfam" id="PF07495">
    <property type="entry name" value="Y_Y_Y"/>
    <property type="match status" value="1"/>
</dbReference>
<dbReference type="FunFam" id="3.30.70.270:FF:000001">
    <property type="entry name" value="Diguanylate cyclase domain protein"/>
    <property type="match status" value="1"/>
</dbReference>
<evidence type="ECO:0000256" key="2">
    <source>
        <dbReference type="ARBA" id="ARBA00012528"/>
    </source>
</evidence>
<keyword evidence="4" id="KW-0812">Transmembrane</keyword>
<dbReference type="SMART" id="SM00267">
    <property type="entry name" value="GGDEF"/>
    <property type="match status" value="1"/>
</dbReference>
<dbReference type="InterPro" id="IPR013783">
    <property type="entry name" value="Ig-like_fold"/>
</dbReference>
<dbReference type="RefSeq" id="WP_226754533.1">
    <property type="nucleotide sequence ID" value="NZ_JAJATW010000013.1"/>
</dbReference>
<keyword evidence="4" id="KW-0472">Membrane</keyword>
<evidence type="ECO:0000256" key="4">
    <source>
        <dbReference type="SAM" id="Phobius"/>
    </source>
</evidence>
<dbReference type="GO" id="GO:1902201">
    <property type="term" value="P:negative regulation of bacterial-type flagellum-dependent cell motility"/>
    <property type="evidence" value="ECO:0007669"/>
    <property type="project" value="TreeGrafter"/>
</dbReference>
<dbReference type="Proteomes" id="UP001139095">
    <property type="component" value="Unassembled WGS sequence"/>
</dbReference>
<comment type="catalytic activity">
    <reaction evidence="3">
        <text>2 GTP = 3',3'-c-di-GMP + 2 diphosphate</text>
        <dbReference type="Rhea" id="RHEA:24898"/>
        <dbReference type="ChEBI" id="CHEBI:33019"/>
        <dbReference type="ChEBI" id="CHEBI:37565"/>
        <dbReference type="ChEBI" id="CHEBI:58805"/>
        <dbReference type="EC" id="2.7.7.65"/>
    </reaction>
</comment>
<dbReference type="GO" id="GO:0052621">
    <property type="term" value="F:diguanylate cyclase activity"/>
    <property type="evidence" value="ECO:0007669"/>
    <property type="project" value="UniProtKB-EC"/>
</dbReference>
<protein>
    <recommendedName>
        <fullName evidence="2">diguanylate cyclase</fullName>
        <ecNumber evidence="2">2.7.7.65</ecNumber>
    </recommendedName>
</protein>
<dbReference type="PANTHER" id="PTHR45138">
    <property type="entry name" value="REGULATORY COMPONENTS OF SENSORY TRANSDUCTION SYSTEM"/>
    <property type="match status" value="1"/>
</dbReference>
<dbReference type="NCBIfam" id="TIGR00254">
    <property type="entry name" value="GGDEF"/>
    <property type="match status" value="1"/>
</dbReference>
<dbReference type="CDD" id="cd01949">
    <property type="entry name" value="GGDEF"/>
    <property type="match status" value="1"/>
</dbReference>
<dbReference type="SUPFAM" id="SSF55073">
    <property type="entry name" value="Nucleotide cyclase"/>
    <property type="match status" value="1"/>
</dbReference>
<gene>
    <name evidence="6" type="ORF">LG368_09730</name>
</gene>
<feature type="domain" description="GGDEF" evidence="5">
    <location>
        <begin position="845"/>
        <end position="977"/>
    </location>
</feature>
<dbReference type="Gene3D" id="2.130.10.10">
    <property type="entry name" value="YVTN repeat-like/Quinoprotein amine dehydrogenase"/>
    <property type="match status" value="3"/>
</dbReference>
<dbReference type="InterPro" id="IPR000160">
    <property type="entry name" value="GGDEF_dom"/>
</dbReference>
<dbReference type="InterPro" id="IPR011110">
    <property type="entry name" value="Reg_prop"/>
</dbReference>
<keyword evidence="6" id="KW-0808">Transferase</keyword>
<organism evidence="6 7">
    <name type="scientific">Marinomonas algarum</name>
    <dbReference type="NCBI Taxonomy" id="2883105"/>
    <lineage>
        <taxon>Bacteria</taxon>
        <taxon>Pseudomonadati</taxon>
        <taxon>Pseudomonadota</taxon>
        <taxon>Gammaproteobacteria</taxon>
        <taxon>Oceanospirillales</taxon>
        <taxon>Oceanospirillaceae</taxon>
        <taxon>Marinomonas</taxon>
    </lineage>
</organism>
<dbReference type="Pfam" id="PF00990">
    <property type="entry name" value="GGDEF"/>
    <property type="match status" value="1"/>
</dbReference>
<dbReference type="GO" id="GO:0005886">
    <property type="term" value="C:plasma membrane"/>
    <property type="evidence" value="ECO:0007669"/>
    <property type="project" value="TreeGrafter"/>
</dbReference>